<dbReference type="Proteomes" id="UP001596956">
    <property type="component" value="Unassembled WGS sequence"/>
</dbReference>
<organism evidence="1 2">
    <name type="scientific">Streptomonospora algeriensis</name>
    <dbReference type="NCBI Taxonomy" id="995084"/>
    <lineage>
        <taxon>Bacteria</taxon>
        <taxon>Bacillati</taxon>
        <taxon>Actinomycetota</taxon>
        <taxon>Actinomycetes</taxon>
        <taxon>Streptosporangiales</taxon>
        <taxon>Nocardiopsidaceae</taxon>
        <taxon>Streptomonospora</taxon>
    </lineage>
</organism>
<evidence type="ECO:0000313" key="2">
    <source>
        <dbReference type="Proteomes" id="UP001596956"/>
    </source>
</evidence>
<evidence type="ECO:0000313" key="1">
    <source>
        <dbReference type="EMBL" id="MFD0804083.1"/>
    </source>
</evidence>
<sequence>SSFRRCARARPFCACCSTPTPSCTPQLLAGLGRRVLVLGTVYFTGLVLEAIGADTESLFTV</sequence>
<keyword evidence="2" id="KW-1185">Reference proteome</keyword>
<name>A0ABW3BLB5_9ACTN</name>
<comment type="caution">
    <text evidence="1">The sequence shown here is derived from an EMBL/GenBank/DDBJ whole genome shotgun (WGS) entry which is preliminary data.</text>
</comment>
<protein>
    <submittedName>
        <fullName evidence="1">Uncharacterized protein</fullName>
    </submittedName>
</protein>
<dbReference type="EMBL" id="JBHTHR010001341">
    <property type="protein sequence ID" value="MFD0804083.1"/>
    <property type="molecule type" value="Genomic_DNA"/>
</dbReference>
<gene>
    <name evidence="1" type="ORF">ACFQZU_22595</name>
</gene>
<feature type="non-terminal residue" evidence="1">
    <location>
        <position position="1"/>
    </location>
</feature>
<reference evidence="2" key="1">
    <citation type="journal article" date="2019" name="Int. J. Syst. Evol. Microbiol.">
        <title>The Global Catalogue of Microorganisms (GCM) 10K type strain sequencing project: providing services to taxonomists for standard genome sequencing and annotation.</title>
        <authorList>
            <consortium name="The Broad Institute Genomics Platform"/>
            <consortium name="The Broad Institute Genome Sequencing Center for Infectious Disease"/>
            <person name="Wu L."/>
            <person name="Ma J."/>
        </authorList>
    </citation>
    <scope>NUCLEOTIDE SEQUENCE [LARGE SCALE GENOMIC DNA]</scope>
    <source>
        <strain evidence="2">CCUG 63369</strain>
    </source>
</reference>
<accession>A0ABW3BLB5</accession>
<proteinExistence type="predicted"/>